<comment type="caution">
    <text evidence="1">The sequence shown here is derived from an EMBL/GenBank/DDBJ whole genome shotgun (WGS) entry which is preliminary data.</text>
</comment>
<evidence type="ECO:0000313" key="2">
    <source>
        <dbReference type="Proteomes" id="UP000887116"/>
    </source>
</evidence>
<keyword evidence="2" id="KW-1185">Reference proteome</keyword>
<name>A0A8X6F0C0_TRICU</name>
<sequence length="115" mass="13202">MWGTLELLPTLTLQAHGFPAYAYSSGARIPCLRLLFRRTDSLPTLTLQVHGFPAYAYSSGARIPCLRLLFRRTDSLPTLTLQAHRFPATFILQDSSPTLLFRRPDPRFRLLFRPR</sequence>
<organism evidence="1 2">
    <name type="scientific">Trichonephila clavata</name>
    <name type="common">Joro spider</name>
    <name type="synonym">Nephila clavata</name>
    <dbReference type="NCBI Taxonomy" id="2740835"/>
    <lineage>
        <taxon>Eukaryota</taxon>
        <taxon>Metazoa</taxon>
        <taxon>Ecdysozoa</taxon>
        <taxon>Arthropoda</taxon>
        <taxon>Chelicerata</taxon>
        <taxon>Arachnida</taxon>
        <taxon>Araneae</taxon>
        <taxon>Araneomorphae</taxon>
        <taxon>Entelegynae</taxon>
        <taxon>Araneoidea</taxon>
        <taxon>Nephilidae</taxon>
        <taxon>Trichonephila</taxon>
    </lineage>
</organism>
<accession>A0A8X6F0C0</accession>
<reference evidence="1" key="1">
    <citation type="submission" date="2020-07" db="EMBL/GenBank/DDBJ databases">
        <title>Multicomponent nature underlies the extraordinary mechanical properties of spider dragline silk.</title>
        <authorList>
            <person name="Kono N."/>
            <person name="Nakamura H."/>
            <person name="Mori M."/>
            <person name="Yoshida Y."/>
            <person name="Ohtoshi R."/>
            <person name="Malay A.D."/>
            <person name="Moran D.A.P."/>
            <person name="Tomita M."/>
            <person name="Numata K."/>
            <person name="Arakawa K."/>
        </authorList>
    </citation>
    <scope>NUCLEOTIDE SEQUENCE</scope>
</reference>
<dbReference type="EMBL" id="BMAO01030357">
    <property type="protein sequence ID" value="GFQ67525.1"/>
    <property type="molecule type" value="Genomic_DNA"/>
</dbReference>
<gene>
    <name evidence="1" type="ORF">TNCT_548291</name>
</gene>
<evidence type="ECO:0000313" key="1">
    <source>
        <dbReference type="EMBL" id="GFQ67525.1"/>
    </source>
</evidence>
<proteinExistence type="predicted"/>
<dbReference type="Proteomes" id="UP000887116">
    <property type="component" value="Unassembled WGS sequence"/>
</dbReference>
<protein>
    <submittedName>
        <fullName evidence="1">Uncharacterized protein</fullName>
    </submittedName>
</protein>
<dbReference type="AlphaFoldDB" id="A0A8X6F0C0"/>